<evidence type="ECO:0000313" key="3">
    <source>
        <dbReference type="Proteomes" id="UP000023152"/>
    </source>
</evidence>
<feature type="compositionally biased region" description="Polar residues" evidence="1">
    <location>
        <begin position="61"/>
        <end position="70"/>
    </location>
</feature>
<protein>
    <recommendedName>
        <fullName evidence="4">Pentatricopeptide repeat-containing protein</fullName>
    </recommendedName>
</protein>
<dbReference type="AlphaFoldDB" id="X6MNR4"/>
<dbReference type="Proteomes" id="UP000023152">
    <property type="component" value="Unassembled WGS sequence"/>
</dbReference>
<evidence type="ECO:0000256" key="1">
    <source>
        <dbReference type="SAM" id="MobiDB-lite"/>
    </source>
</evidence>
<feature type="region of interest" description="Disordered" evidence="1">
    <location>
        <begin position="57"/>
        <end position="77"/>
    </location>
</feature>
<name>X6MNR4_RETFI</name>
<dbReference type="OrthoDB" id="185373at2759"/>
<proteinExistence type="predicted"/>
<evidence type="ECO:0008006" key="4">
    <source>
        <dbReference type="Google" id="ProtNLM"/>
    </source>
</evidence>
<evidence type="ECO:0000313" key="2">
    <source>
        <dbReference type="EMBL" id="ETO15301.1"/>
    </source>
</evidence>
<keyword evidence="3" id="KW-1185">Reference proteome</keyword>
<feature type="non-terminal residue" evidence="2">
    <location>
        <position position="174"/>
    </location>
</feature>
<organism evidence="2 3">
    <name type="scientific">Reticulomyxa filosa</name>
    <dbReference type="NCBI Taxonomy" id="46433"/>
    <lineage>
        <taxon>Eukaryota</taxon>
        <taxon>Sar</taxon>
        <taxon>Rhizaria</taxon>
        <taxon>Retaria</taxon>
        <taxon>Foraminifera</taxon>
        <taxon>Monothalamids</taxon>
        <taxon>Reticulomyxidae</taxon>
        <taxon>Reticulomyxa</taxon>
    </lineage>
</organism>
<comment type="caution">
    <text evidence="2">The sequence shown here is derived from an EMBL/GenBank/DDBJ whole genome shotgun (WGS) entry which is preliminary data.</text>
</comment>
<dbReference type="EMBL" id="ASPP01019263">
    <property type="protein sequence ID" value="ETO15301.1"/>
    <property type="molecule type" value="Genomic_DNA"/>
</dbReference>
<reference evidence="2 3" key="1">
    <citation type="journal article" date="2013" name="Curr. Biol.">
        <title>The Genome of the Foraminiferan Reticulomyxa filosa.</title>
        <authorList>
            <person name="Glockner G."/>
            <person name="Hulsmann N."/>
            <person name="Schleicher M."/>
            <person name="Noegel A.A."/>
            <person name="Eichinger L."/>
            <person name="Gallinger C."/>
            <person name="Pawlowski J."/>
            <person name="Sierra R."/>
            <person name="Euteneuer U."/>
            <person name="Pillet L."/>
            <person name="Moustafa A."/>
            <person name="Platzer M."/>
            <person name="Groth M."/>
            <person name="Szafranski K."/>
            <person name="Schliwa M."/>
        </authorList>
    </citation>
    <scope>NUCLEOTIDE SEQUENCE [LARGE SCALE GENOMIC DNA]</scope>
</reference>
<gene>
    <name evidence="2" type="ORF">RFI_22063</name>
</gene>
<accession>X6MNR4</accession>
<sequence>MIITTFKRVGLRQRALNKRPIWNLIPYVLIRQLRQPNTYQVALDEQHQRAQYIKKLKGQQGALSKTTSPPESRHERSLIQKMESDKEIIQYLKESSSQNTSLYAAAIKRCSELKCPNSIIRIIEIVQSKHIHPDIIFYTTILHHLGMWNKFDLQKHYFQQWFEKQQDQFDHQLL</sequence>